<dbReference type="HOGENOM" id="CLU_014832_3_3_1"/>
<keyword evidence="4" id="KW-0833">Ubl conjugation pathway</keyword>
<dbReference type="GO" id="GO:0005634">
    <property type="term" value="C:nucleus"/>
    <property type="evidence" value="ECO:0007669"/>
    <property type="project" value="TreeGrafter"/>
</dbReference>
<gene>
    <name evidence="9" type="ORF">PHLGIDRAFT_116398</name>
</gene>
<dbReference type="GO" id="GO:0006508">
    <property type="term" value="P:proteolysis"/>
    <property type="evidence" value="ECO:0007669"/>
    <property type="project" value="UniProtKB-KW"/>
</dbReference>
<dbReference type="CDD" id="cd22749">
    <property type="entry name" value="Otubain_C65"/>
    <property type="match status" value="1"/>
</dbReference>
<keyword evidence="10" id="KW-1185">Reference proteome</keyword>
<feature type="compositionally biased region" description="Polar residues" evidence="7">
    <location>
        <begin position="31"/>
        <end position="51"/>
    </location>
</feature>
<keyword evidence="3" id="KW-0645">Protease</keyword>
<dbReference type="Gene3D" id="3.30.200.60">
    <property type="entry name" value="Peptidase C65 Otubain, subdomain 1"/>
    <property type="match status" value="1"/>
</dbReference>
<dbReference type="InterPro" id="IPR019400">
    <property type="entry name" value="Peptidase_C65_otubain"/>
</dbReference>
<dbReference type="InterPro" id="IPR038765">
    <property type="entry name" value="Papain-like_cys_pep_sf"/>
</dbReference>
<evidence type="ECO:0000256" key="1">
    <source>
        <dbReference type="ARBA" id="ARBA00000707"/>
    </source>
</evidence>
<dbReference type="PANTHER" id="PTHR12931">
    <property type="entry name" value="UBIQUITIN THIOLESTERASE PROTEIN OTUB"/>
    <property type="match status" value="1"/>
</dbReference>
<comment type="catalytic activity">
    <reaction evidence="1">
        <text>Thiol-dependent hydrolysis of ester, thioester, amide, peptide and isopeptide bonds formed by the C-terminal Gly of ubiquitin (a 76-residue protein attached to proteins as an intracellular targeting signal).</text>
        <dbReference type="EC" id="3.4.19.12"/>
    </reaction>
</comment>
<feature type="region of interest" description="Disordered" evidence="7">
    <location>
        <begin position="1"/>
        <end position="51"/>
    </location>
</feature>
<sequence>MNTNNATPPPPPPRMKASDLPDISKEPPLRETTSSHNASEQLPGYSITTSDSDLATLPPSQLFELNQAAIDDAAQSPNIPLIGVLTKLEDLREEYIRGNQTFVKQINYLGQKNFLGIRRTRGDGDCFYRSFSFAYIERLLKSSPDVRWFLVEDALAKLSGTKSLLKRAGYEEAVFEDFYEEIELLLKRILNKASTAPPLTQRGLLDAFNDAPVSNSITVYMRYITAAEIKTSPNYAPFLFNPDFGNEMDAIEFCNCFVDPIGVEADQVQITALTTALQVDLDVAYLDGHEHPFPSGIQAQPDMSYVNVHQFENGDGFRPIVLLYRPGHYDVLSEMSADPQEGLF</sequence>
<name>A0A0C3S2E6_PHLG1</name>
<feature type="compositionally biased region" description="Basic and acidic residues" evidence="7">
    <location>
        <begin position="16"/>
        <end position="29"/>
    </location>
</feature>
<proteinExistence type="predicted"/>
<dbReference type="Gene3D" id="1.20.1300.20">
    <property type="entry name" value="Peptidase C65 Otubain, subdomain 2"/>
    <property type="match status" value="1"/>
</dbReference>
<organism evidence="9 10">
    <name type="scientific">Phlebiopsis gigantea (strain 11061_1 CR5-6)</name>
    <name type="common">White-rot fungus</name>
    <name type="synonym">Peniophora gigantea</name>
    <dbReference type="NCBI Taxonomy" id="745531"/>
    <lineage>
        <taxon>Eukaryota</taxon>
        <taxon>Fungi</taxon>
        <taxon>Dikarya</taxon>
        <taxon>Basidiomycota</taxon>
        <taxon>Agaricomycotina</taxon>
        <taxon>Agaricomycetes</taxon>
        <taxon>Polyporales</taxon>
        <taxon>Phanerochaetaceae</taxon>
        <taxon>Phlebiopsis</taxon>
    </lineage>
</organism>
<dbReference type="InterPro" id="IPR042467">
    <property type="entry name" value="Peptidase_C65_otubain_sub2"/>
</dbReference>
<feature type="domain" description="OTU" evidence="8">
    <location>
        <begin position="115"/>
        <end position="335"/>
    </location>
</feature>
<evidence type="ECO:0000256" key="7">
    <source>
        <dbReference type="SAM" id="MobiDB-lite"/>
    </source>
</evidence>
<evidence type="ECO:0000256" key="4">
    <source>
        <dbReference type="ARBA" id="ARBA00022786"/>
    </source>
</evidence>
<dbReference type="InterPro" id="IPR042468">
    <property type="entry name" value="Peptidase_C65_otubain_sub1"/>
</dbReference>
<dbReference type="STRING" id="745531.A0A0C3S2E6"/>
<dbReference type="GO" id="GO:0043130">
    <property type="term" value="F:ubiquitin binding"/>
    <property type="evidence" value="ECO:0007669"/>
    <property type="project" value="TreeGrafter"/>
</dbReference>
<dbReference type="SUPFAM" id="SSF54001">
    <property type="entry name" value="Cysteine proteinases"/>
    <property type="match status" value="1"/>
</dbReference>
<reference evidence="9 10" key="1">
    <citation type="journal article" date="2014" name="PLoS Genet.">
        <title>Analysis of the Phlebiopsis gigantea genome, transcriptome and secretome provides insight into its pioneer colonization strategies of wood.</title>
        <authorList>
            <person name="Hori C."/>
            <person name="Ishida T."/>
            <person name="Igarashi K."/>
            <person name="Samejima M."/>
            <person name="Suzuki H."/>
            <person name="Master E."/>
            <person name="Ferreira P."/>
            <person name="Ruiz-Duenas F.J."/>
            <person name="Held B."/>
            <person name="Canessa P."/>
            <person name="Larrondo L.F."/>
            <person name="Schmoll M."/>
            <person name="Druzhinina I.S."/>
            <person name="Kubicek C.P."/>
            <person name="Gaskell J.A."/>
            <person name="Kersten P."/>
            <person name="St John F."/>
            <person name="Glasner J."/>
            <person name="Sabat G."/>
            <person name="Splinter BonDurant S."/>
            <person name="Syed K."/>
            <person name="Yadav J."/>
            <person name="Mgbeahuruike A.C."/>
            <person name="Kovalchuk A."/>
            <person name="Asiegbu F.O."/>
            <person name="Lackner G."/>
            <person name="Hoffmeister D."/>
            <person name="Rencoret J."/>
            <person name="Gutierrez A."/>
            <person name="Sun H."/>
            <person name="Lindquist E."/>
            <person name="Barry K."/>
            <person name="Riley R."/>
            <person name="Grigoriev I.V."/>
            <person name="Henrissat B."/>
            <person name="Kues U."/>
            <person name="Berka R.M."/>
            <person name="Martinez A.T."/>
            <person name="Covert S.F."/>
            <person name="Blanchette R.A."/>
            <person name="Cullen D."/>
        </authorList>
    </citation>
    <scope>NUCLEOTIDE SEQUENCE [LARGE SCALE GENOMIC DNA]</scope>
    <source>
        <strain evidence="9 10">11061_1 CR5-6</strain>
    </source>
</reference>
<evidence type="ECO:0000256" key="6">
    <source>
        <dbReference type="ARBA" id="ARBA00022807"/>
    </source>
</evidence>
<protein>
    <recommendedName>
        <fullName evidence="2">ubiquitinyl hydrolase 1</fullName>
        <ecNumber evidence="2">3.4.19.12</ecNumber>
    </recommendedName>
</protein>
<dbReference type="AlphaFoldDB" id="A0A0C3S2E6"/>
<evidence type="ECO:0000256" key="2">
    <source>
        <dbReference type="ARBA" id="ARBA00012759"/>
    </source>
</evidence>
<dbReference type="Proteomes" id="UP000053257">
    <property type="component" value="Unassembled WGS sequence"/>
</dbReference>
<evidence type="ECO:0000313" key="10">
    <source>
        <dbReference type="Proteomes" id="UP000053257"/>
    </source>
</evidence>
<keyword evidence="6" id="KW-0788">Thiol protease</keyword>
<dbReference type="GO" id="GO:0004843">
    <property type="term" value="F:cysteine-type deubiquitinase activity"/>
    <property type="evidence" value="ECO:0007669"/>
    <property type="project" value="UniProtKB-EC"/>
</dbReference>
<evidence type="ECO:0000256" key="3">
    <source>
        <dbReference type="ARBA" id="ARBA00022670"/>
    </source>
</evidence>
<dbReference type="PROSITE" id="PS50802">
    <property type="entry name" value="OTU"/>
    <property type="match status" value="1"/>
</dbReference>
<dbReference type="Pfam" id="PF10275">
    <property type="entry name" value="Peptidase_C65"/>
    <property type="match status" value="1"/>
</dbReference>
<accession>A0A0C3S2E6</accession>
<dbReference type="EC" id="3.4.19.12" evidence="2"/>
<evidence type="ECO:0000259" key="8">
    <source>
        <dbReference type="PROSITE" id="PS50802"/>
    </source>
</evidence>
<dbReference type="EMBL" id="KN840466">
    <property type="protein sequence ID" value="KIP09456.1"/>
    <property type="molecule type" value="Genomic_DNA"/>
</dbReference>
<dbReference type="OrthoDB" id="18915at2759"/>
<dbReference type="GO" id="GO:0071108">
    <property type="term" value="P:protein K48-linked deubiquitination"/>
    <property type="evidence" value="ECO:0007669"/>
    <property type="project" value="TreeGrafter"/>
</dbReference>
<dbReference type="InterPro" id="IPR003323">
    <property type="entry name" value="OTU_dom"/>
</dbReference>
<evidence type="ECO:0000313" key="9">
    <source>
        <dbReference type="EMBL" id="KIP09456.1"/>
    </source>
</evidence>
<keyword evidence="5" id="KW-0378">Hydrolase</keyword>
<evidence type="ECO:0000256" key="5">
    <source>
        <dbReference type="ARBA" id="ARBA00022801"/>
    </source>
</evidence>
<dbReference type="PANTHER" id="PTHR12931:SF15">
    <property type="entry name" value="UBIQUITIN THIOESTERASE OTUBAIN-LIKE"/>
    <property type="match status" value="1"/>
</dbReference>